<sequence>MHGRSGHSAGLLSRLRLPIFALIVVIIAFFATAASYILIRVQNDHTRDTAEQSMKFVYRNIWYQFDTMNNVAAFILSNPSIEGLLESEYPAAYEAADDFFALQTNLQNLSLLSLLNGQGGGRVPTRSYVVSIALEPSSGLYAMAPDRYDPSTGIYKSIDLRSQDWYRNLSEGRRQAEWWGQRAGAFNPAMIYAARKKDEHQGRPAHRHRRRRGGHGQYSKHLREREAGEGLPSAAGRERQGHLQRALSVSDAGRRTALRERGFGRFGIAGPQNRRRAAPGHVRDVRQRLEAAHGRAGEPLQPVYVRNLGHRRGDCGRCAADRGLYFKPDRRPGDRADHAARRGDATPRSAGVQGAAAGAKLGYLRGG</sequence>
<keyword evidence="2" id="KW-1133">Transmembrane helix</keyword>
<feature type="region of interest" description="Disordered" evidence="1">
    <location>
        <begin position="196"/>
        <end position="253"/>
    </location>
</feature>
<keyword evidence="4" id="KW-1185">Reference proteome</keyword>
<reference evidence="3" key="1">
    <citation type="submission" date="2022-10" db="EMBL/GenBank/DDBJ databases">
        <title>Comparative genomic analysis of Cohnella hashimotonis sp. nov., isolated from the International Space Station.</title>
        <authorList>
            <person name="Simpson A."/>
            <person name="Venkateswaran K."/>
        </authorList>
    </citation>
    <scope>NUCLEOTIDE SEQUENCE</scope>
    <source>
        <strain evidence="3">DSM 28161</strain>
    </source>
</reference>
<dbReference type="RefSeq" id="WP_277531607.1">
    <property type="nucleotide sequence ID" value="NZ_JAPDIA010000003.1"/>
</dbReference>
<dbReference type="Proteomes" id="UP001153404">
    <property type="component" value="Unassembled WGS sequence"/>
</dbReference>
<dbReference type="EMBL" id="JAPDIA010000003">
    <property type="protein sequence ID" value="MDG0810000.1"/>
    <property type="molecule type" value="Genomic_DNA"/>
</dbReference>
<organism evidence="3 4">
    <name type="scientific">Cohnella rhizosphaerae</name>
    <dbReference type="NCBI Taxonomy" id="1457232"/>
    <lineage>
        <taxon>Bacteria</taxon>
        <taxon>Bacillati</taxon>
        <taxon>Bacillota</taxon>
        <taxon>Bacilli</taxon>
        <taxon>Bacillales</taxon>
        <taxon>Paenibacillaceae</taxon>
        <taxon>Cohnella</taxon>
    </lineage>
</organism>
<protein>
    <submittedName>
        <fullName evidence="3">Uncharacterized protein</fullName>
    </submittedName>
</protein>
<feature type="compositionally biased region" description="Basic and acidic residues" evidence="1">
    <location>
        <begin position="329"/>
        <end position="345"/>
    </location>
</feature>
<feature type="transmembrane region" description="Helical" evidence="2">
    <location>
        <begin position="20"/>
        <end position="39"/>
    </location>
</feature>
<evidence type="ECO:0000313" key="3">
    <source>
        <dbReference type="EMBL" id="MDG0810000.1"/>
    </source>
</evidence>
<feature type="region of interest" description="Disordered" evidence="1">
    <location>
        <begin position="329"/>
        <end position="357"/>
    </location>
</feature>
<name>A0A9X4KSA4_9BACL</name>
<comment type="caution">
    <text evidence="3">The sequence shown here is derived from an EMBL/GenBank/DDBJ whole genome shotgun (WGS) entry which is preliminary data.</text>
</comment>
<evidence type="ECO:0000256" key="1">
    <source>
        <dbReference type="SAM" id="MobiDB-lite"/>
    </source>
</evidence>
<feature type="compositionally biased region" description="Basic residues" evidence="1">
    <location>
        <begin position="203"/>
        <end position="220"/>
    </location>
</feature>
<gene>
    <name evidence="3" type="ORF">OMP40_12060</name>
</gene>
<accession>A0A9X4KSA4</accession>
<dbReference type="AlphaFoldDB" id="A0A9X4KSA4"/>
<evidence type="ECO:0000313" key="4">
    <source>
        <dbReference type="Proteomes" id="UP001153404"/>
    </source>
</evidence>
<proteinExistence type="predicted"/>
<keyword evidence="2" id="KW-0472">Membrane</keyword>
<feature type="region of interest" description="Disordered" evidence="1">
    <location>
        <begin position="263"/>
        <end position="282"/>
    </location>
</feature>
<keyword evidence="2" id="KW-0812">Transmembrane</keyword>
<evidence type="ECO:0000256" key="2">
    <source>
        <dbReference type="SAM" id="Phobius"/>
    </source>
</evidence>